<dbReference type="GO" id="GO:0004222">
    <property type="term" value="F:metalloendopeptidase activity"/>
    <property type="evidence" value="ECO:0007669"/>
    <property type="project" value="InterPro"/>
</dbReference>
<feature type="transmembrane region" description="Helical" evidence="5">
    <location>
        <begin position="60"/>
        <end position="82"/>
    </location>
</feature>
<feature type="transmembrane region" description="Helical" evidence="5">
    <location>
        <begin position="181"/>
        <end position="202"/>
    </location>
</feature>
<feature type="domain" description="PDZ" evidence="7">
    <location>
        <begin position="213"/>
        <end position="265"/>
    </location>
</feature>
<dbReference type="GO" id="GO:0005737">
    <property type="term" value="C:cytoplasm"/>
    <property type="evidence" value="ECO:0007669"/>
    <property type="project" value="TreeGrafter"/>
</dbReference>
<evidence type="ECO:0000256" key="4">
    <source>
        <dbReference type="ARBA" id="ARBA00023136"/>
    </source>
</evidence>
<feature type="transmembrane region" description="Helical" evidence="5">
    <location>
        <begin position="402"/>
        <end position="428"/>
    </location>
</feature>
<evidence type="ECO:0000313" key="8">
    <source>
        <dbReference type="EMBL" id="KUG20282.1"/>
    </source>
</evidence>
<dbReference type="EMBL" id="LNQE01001208">
    <property type="protein sequence ID" value="KUG20282.1"/>
    <property type="molecule type" value="Genomic_DNA"/>
</dbReference>
<proteinExistence type="predicted"/>
<dbReference type="PRINTS" id="PR01000">
    <property type="entry name" value="SREBPS2PTASE"/>
</dbReference>
<dbReference type="PANTHER" id="PTHR13325">
    <property type="entry name" value="PROTEASE M50 MEMBRANE-BOUND TRANSCRIPTION FACTOR SITE 2 PROTEASE"/>
    <property type="match status" value="1"/>
</dbReference>
<dbReference type="PANTHER" id="PTHR13325:SF3">
    <property type="entry name" value="MEMBRANE-BOUND TRANSCRIPTION FACTOR SITE-2 PROTEASE"/>
    <property type="match status" value="1"/>
</dbReference>
<dbReference type="GO" id="GO:0031293">
    <property type="term" value="P:membrane protein intracellular domain proteolysis"/>
    <property type="evidence" value="ECO:0007669"/>
    <property type="project" value="TreeGrafter"/>
</dbReference>
<reference evidence="8" key="1">
    <citation type="journal article" date="2015" name="Proc. Natl. Acad. Sci. U.S.A.">
        <title>Networks of energetic and metabolic interactions define dynamics in microbial communities.</title>
        <authorList>
            <person name="Embree M."/>
            <person name="Liu J.K."/>
            <person name="Al-Bassam M.M."/>
            <person name="Zengler K."/>
        </authorList>
    </citation>
    <scope>NUCLEOTIDE SEQUENCE</scope>
</reference>
<dbReference type="SUPFAM" id="SSF50156">
    <property type="entry name" value="PDZ domain-like"/>
    <property type="match status" value="1"/>
</dbReference>
<accession>A0A0W8FHB6</accession>
<dbReference type="GO" id="GO:0016020">
    <property type="term" value="C:membrane"/>
    <property type="evidence" value="ECO:0007669"/>
    <property type="project" value="InterPro"/>
</dbReference>
<protein>
    <submittedName>
        <fullName evidence="8">Peptidase m50</fullName>
    </submittedName>
</protein>
<gene>
    <name evidence="8" type="ORF">ASZ90_009980</name>
</gene>
<dbReference type="InterPro" id="IPR036034">
    <property type="entry name" value="PDZ_sf"/>
</dbReference>
<dbReference type="CDD" id="cd05709">
    <property type="entry name" value="S2P-M50"/>
    <property type="match status" value="1"/>
</dbReference>
<dbReference type="InterPro" id="IPR041489">
    <property type="entry name" value="PDZ_6"/>
</dbReference>
<name>A0A0W8FHB6_9ZZZZ</name>
<dbReference type="GO" id="GO:0012505">
    <property type="term" value="C:endomembrane system"/>
    <property type="evidence" value="ECO:0007669"/>
    <property type="project" value="UniProtKB-SubCell"/>
</dbReference>
<evidence type="ECO:0000256" key="2">
    <source>
        <dbReference type="ARBA" id="ARBA00022692"/>
    </source>
</evidence>
<keyword evidence="2 5" id="KW-0812">Transmembrane</keyword>
<comment type="caution">
    <text evidence="8">The sequence shown here is derived from an EMBL/GenBank/DDBJ whole genome shotgun (WGS) entry which is preliminary data.</text>
</comment>
<dbReference type="Pfam" id="PF02163">
    <property type="entry name" value="Peptidase_M50"/>
    <property type="match status" value="1"/>
</dbReference>
<keyword evidence="4 5" id="KW-0472">Membrane</keyword>
<organism evidence="8">
    <name type="scientific">hydrocarbon metagenome</name>
    <dbReference type="NCBI Taxonomy" id="938273"/>
    <lineage>
        <taxon>unclassified sequences</taxon>
        <taxon>metagenomes</taxon>
        <taxon>ecological metagenomes</taxon>
    </lineage>
</organism>
<evidence type="ECO:0000256" key="1">
    <source>
        <dbReference type="ARBA" id="ARBA00004127"/>
    </source>
</evidence>
<feature type="transmembrane region" description="Helical" evidence="5">
    <location>
        <begin position="112"/>
        <end position="133"/>
    </location>
</feature>
<evidence type="ECO:0000259" key="7">
    <source>
        <dbReference type="Pfam" id="PF17820"/>
    </source>
</evidence>
<feature type="transmembrane region" description="Helical" evidence="5">
    <location>
        <begin position="6"/>
        <end position="23"/>
    </location>
</feature>
<feature type="transmembrane region" description="Helical" evidence="5">
    <location>
        <begin position="145"/>
        <end position="161"/>
    </location>
</feature>
<dbReference type="AlphaFoldDB" id="A0A0W8FHB6"/>
<comment type="subcellular location">
    <subcellularLocation>
        <location evidence="1">Endomembrane system</location>
        <topology evidence="1">Multi-pass membrane protein</topology>
    </subcellularLocation>
</comment>
<sequence length="430" mass="47317">MSWIQILILLIALYALIAGYIRLKGLFPDRVAFYGPIMAIRSPRVGIFDAFTRFSAPLRIYGTLGVVMVVLVSVFISLMLFLSVQFTLIMQPEPTGIYEPQNILLLPGINEFVPATLAVWAAFVLTIAVHEFGHAILCRIEGIRVRSIGILLAVIPIGFFVEPDEEDLEASSGLPKARMFGAGITNNIVIGIISFALLLSAFGMAIPTDTPVVHGVYRDYPAELAGIPGNSVIRQINGIDVSTREDISRILETTDPGDRISLLVETGGALETYDLTLAPWPEGYEDRTSGFMGIYYYDAPAIQQEVQNLGSPLGLLRLITVPFDTGYGGQLLRILAFDTAEQAYYETPFPAYWGVIHLLFWVGWININVGIFNAIPMLPLDGGHIMREGIERLLRGRGLARFSNAVVGTVSWTMLLMLVSLIALPYLLHL</sequence>
<dbReference type="InterPro" id="IPR008915">
    <property type="entry name" value="Peptidase_M50"/>
</dbReference>
<dbReference type="Pfam" id="PF17820">
    <property type="entry name" value="PDZ_6"/>
    <property type="match status" value="1"/>
</dbReference>
<dbReference type="InterPro" id="IPR001193">
    <property type="entry name" value="MBTPS2"/>
</dbReference>
<evidence type="ECO:0000256" key="5">
    <source>
        <dbReference type="SAM" id="Phobius"/>
    </source>
</evidence>
<dbReference type="Gene3D" id="2.30.42.10">
    <property type="match status" value="1"/>
</dbReference>
<feature type="domain" description="Peptidase M50" evidence="6">
    <location>
        <begin position="121"/>
        <end position="416"/>
    </location>
</feature>
<evidence type="ECO:0000256" key="3">
    <source>
        <dbReference type="ARBA" id="ARBA00022989"/>
    </source>
</evidence>
<keyword evidence="3 5" id="KW-1133">Transmembrane helix</keyword>
<evidence type="ECO:0000259" key="6">
    <source>
        <dbReference type="Pfam" id="PF02163"/>
    </source>
</evidence>